<feature type="domain" description="WIT1/2 N-terminal helical bundle" evidence="2">
    <location>
        <begin position="42"/>
        <end position="181"/>
    </location>
</feature>
<evidence type="ECO:0000313" key="4">
    <source>
        <dbReference type="Proteomes" id="UP001229421"/>
    </source>
</evidence>
<organism evidence="3 4">
    <name type="scientific">Tagetes erecta</name>
    <name type="common">African marigold</name>
    <dbReference type="NCBI Taxonomy" id="13708"/>
    <lineage>
        <taxon>Eukaryota</taxon>
        <taxon>Viridiplantae</taxon>
        <taxon>Streptophyta</taxon>
        <taxon>Embryophyta</taxon>
        <taxon>Tracheophyta</taxon>
        <taxon>Spermatophyta</taxon>
        <taxon>Magnoliopsida</taxon>
        <taxon>eudicotyledons</taxon>
        <taxon>Gunneridae</taxon>
        <taxon>Pentapetalae</taxon>
        <taxon>asterids</taxon>
        <taxon>campanulids</taxon>
        <taxon>Asterales</taxon>
        <taxon>Asteraceae</taxon>
        <taxon>Asteroideae</taxon>
        <taxon>Heliantheae alliance</taxon>
        <taxon>Tageteae</taxon>
        <taxon>Tagetes</taxon>
    </lineage>
</organism>
<proteinExistence type="predicted"/>
<dbReference type="PANTHER" id="PTHR35705:SF10">
    <property type="entry name" value="WPP DOMAIN-INTERACTING TAIL-ANCHORED PROTEIN"/>
    <property type="match status" value="1"/>
</dbReference>
<dbReference type="Pfam" id="PF26581">
    <property type="entry name" value="WIT1_2_N"/>
    <property type="match status" value="1"/>
</dbReference>
<accession>A0AAD8PBE5</accession>
<dbReference type="InterPro" id="IPR039976">
    <property type="entry name" value="WIT1/WIT2"/>
</dbReference>
<keyword evidence="1" id="KW-0175">Coiled coil</keyword>
<evidence type="ECO:0000259" key="2">
    <source>
        <dbReference type="Pfam" id="PF26581"/>
    </source>
</evidence>
<keyword evidence="4" id="KW-1185">Reference proteome</keyword>
<evidence type="ECO:0000313" key="3">
    <source>
        <dbReference type="EMBL" id="KAK1440763.1"/>
    </source>
</evidence>
<feature type="coiled-coil region" evidence="1">
    <location>
        <begin position="321"/>
        <end position="431"/>
    </location>
</feature>
<comment type="caution">
    <text evidence="3">The sequence shown here is derived from an EMBL/GenBank/DDBJ whole genome shotgun (WGS) entry which is preliminary data.</text>
</comment>
<dbReference type="PANTHER" id="PTHR35705">
    <property type="entry name" value="WPP DOMAIN-INTERACTING TAIL-ANCHORED PROTEIN 1"/>
    <property type="match status" value="1"/>
</dbReference>
<protein>
    <recommendedName>
        <fullName evidence="2">WIT1/2 N-terminal helical bundle domain-containing protein</fullName>
    </recommendedName>
</protein>
<dbReference type="InterPro" id="IPR058610">
    <property type="entry name" value="WIT1_2_N"/>
</dbReference>
<dbReference type="AlphaFoldDB" id="A0AAD8PBE5"/>
<gene>
    <name evidence="3" type="ORF">QVD17_06594</name>
</gene>
<sequence>MDMHYGYEPSSAAVSVYSCRPESEFKTMSRRTSSVADTFQELESVGEVVTRFELDMACVCEKLANLNLLLMHMETIKGEFEAFVSDMNPNLSDLEVKALEFDFLSGFLNSEVQVLETHISDFLNDKTNMQEFISSSKYLGDTSMEQEDMLRDSEKSLQHSMDQLLELKARAAMFENNVSRFYSGETSKIGTVNDSGATCNNDLPELKDKMNLHTMEHQRHILRMLEKSLEREIEFEKRLSESTQIEEGLTLRLHASEQEVLLAEEETAITLEKLYEADHSSEILMGISKELLSKLKMSQSNLKKPGVENQQAAEVASQKANIEKDNTIKDLKQRLVEAERKADNAENQQAAELASQKANIEKDNTIKDLKQRLVEAERKADNAEAKLKMLTKTSNDLKSSSEKVCVLEKKLKDAKIKLKQSKSRRNSFENIDSMLVMMVEIITGTIIESVTVNWNCKSSIEIDCSSLIRFSFWIRLLSELAAIPLRWTGPQFITHLSLRYLFILVGLNQILIKVANL</sequence>
<reference evidence="3" key="1">
    <citation type="journal article" date="2023" name="bioRxiv">
        <title>Improved chromosome-level genome assembly for marigold (Tagetes erecta).</title>
        <authorList>
            <person name="Jiang F."/>
            <person name="Yuan L."/>
            <person name="Wang S."/>
            <person name="Wang H."/>
            <person name="Xu D."/>
            <person name="Wang A."/>
            <person name="Fan W."/>
        </authorList>
    </citation>
    <scope>NUCLEOTIDE SEQUENCE</scope>
    <source>
        <strain evidence="3">WSJ</strain>
        <tissue evidence="3">Leaf</tissue>
    </source>
</reference>
<dbReference type="EMBL" id="JAUHHV010000001">
    <property type="protein sequence ID" value="KAK1440763.1"/>
    <property type="molecule type" value="Genomic_DNA"/>
</dbReference>
<dbReference type="Proteomes" id="UP001229421">
    <property type="component" value="Unassembled WGS sequence"/>
</dbReference>
<evidence type="ECO:0000256" key="1">
    <source>
        <dbReference type="SAM" id="Coils"/>
    </source>
</evidence>
<name>A0AAD8PBE5_TARER</name>